<dbReference type="Proteomes" id="UP001055115">
    <property type="component" value="Unassembled WGS sequence"/>
</dbReference>
<evidence type="ECO:0000313" key="1">
    <source>
        <dbReference type="EMBL" id="GKT52516.1"/>
    </source>
</evidence>
<dbReference type="GeneID" id="73333500"/>
<evidence type="ECO:0000313" key="2">
    <source>
        <dbReference type="Proteomes" id="UP001055115"/>
    </source>
</evidence>
<accession>A0AA37ULS7</accession>
<dbReference type="AlphaFoldDB" id="A0AA37ULS7"/>
<name>A0AA37ULS7_9PEZI</name>
<gene>
    <name evidence="1" type="ORF">ColSpa_12698</name>
</gene>
<proteinExistence type="predicted"/>
<dbReference type="EMBL" id="BQXU01000070">
    <property type="protein sequence ID" value="GKT52516.1"/>
    <property type="molecule type" value="Genomic_DNA"/>
</dbReference>
<keyword evidence="2" id="KW-1185">Reference proteome</keyword>
<comment type="caution">
    <text evidence="1">The sequence shown here is derived from an EMBL/GenBank/DDBJ whole genome shotgun (WGS) entry which is preliminary data.</text>
</comment>
<sequence>MHSLVVAAPLLAVDGAEPGDDEVDGDSSLLGLTARTSAALGLGRSRHDAHDLGVSHLEVAGAVGGFLCPDLGVQPSELVPSAAINAQQRHGGRQRSVAV</sequence>
<protein>
    <submittedName>
        <fullName evidence="1">Uncharacterized protein</fullName>
    </submittedName>
</protein>
<organism evidence="1 2">
    <name type="scientific">Colletotrichum spaethianum</name>
    <dbReference type="NCBI Taxonomy" id="700344"/>
    <lineage>
        <taxon>Eukaryota</taxon>
        <taxon>Fungi</taxon>
        <taxon>Dikarya</taxon>
        <taxon>Ascomycota</taxon>
        <taxon>Pezizomycotina</taxon>
        <taxon>Sordariomycetes</taxon>
        <taxon>Hypocreomycetidae</taxon>
        <taxon>Glomerellales</taxon>
        <taxon>Glomerellaceae</taxon>
        <taxon>Colletotrichum</taxon>
        <taxon>Colletotrichum spaethianum species complex</taxon>
    </lineage>
</organism>
<reference evidence="1 2" key="1">
    <citation type="submission" date="2022-03" db="EMBL/GenBank/DDBJ databases">
        <title>Genome data of Colletotrichum spp.</title>
        <authorList>
            <person name="Utami Y.D."/>
            <person name="Hiruma K."/>
        </authorList>
    </citation>
    <scope>NUCLEOTIDE SEQUENCE [LARGE SCALE GENOMIC DNA]</scope>
    <source>
        <strain evidence="1 2">MAFF 239500</strain>
    </source>
</reference>
<dbReference type="RefSeq" id="XP_049134866.1">
    <property type="nucleotide sequence ID" value="XM_049278909.1"/>
</dbReference>